<accession>A0A9K3LYB4</accession>
<comment type="caution">
    <text evidence="3">The sequence shown here is derived from an EMBL/GenBank/DDBJ whole genome shotgun (WGS) entry which is preliminary data.</text>
</comment>
<feature type="domain" description="DUF6824" evidence="2">
    <location>
        <begin position="106"/>
        <end position="188"/>
    </location>
</feature>
<evidence type="ECO:0000313" key="4">
    <source>
        <dbReference type="Proteomes" id="UP000693970"/>
    </source>
</evidence>
<sequence>MSPCLSVPAMEKTIKKSSMDLTTEESIEKSSTDMPPQETSSMAPFAPVSEHTAVSDGNDHENDQNAALDKNNHIDEEEEEGSSTASGGEVIQFDPAQGIKEPKSSDILCGRGRSTSDHPANVLFRELVNGNKDAYQKAKRRDEKTKITCDLVDRLRRHGRFVLFDPKTKLWYEVSEEYAREKVSHSLRSRPMEQRRNRPRLKKKVLRMPKHSPALDDVVQHILQDQQSILKAMMQKESNRMAAEAIMRATLGQPNL</sequence>
<dbReference type="Proteomes" id="UP000693970">
    <property type="component" value="Unassembled WGS sequence"/>
</dbReference>
<dbReference type="AlphaFoldDB" id="A0A9K3LYB4"/>
<dbReference type="Pfam" id="PF20710">
    <property type="entry name" value="DUF6824"/>
    <property type="match status" value="1"/>
</dbReference>
<feature type="compositionally biased region" description="Polar residues" evidence="1">
    <location>
        <begin position="32"/>
        <end position="42"/>
    </location>
</feature>
<dbReference type="EMBL" id="JAGRRH010000004">
    <property type="protein sequence ID" value="KAG7370774.1"/>
    <property type="molecule type" value="Genomic_DNA"/>
</dbReference>
<protein>
    <recommendedName>
        <fullName evidence="2">DUF6824 domain-containing protein</fullName>
    </recommendedName>
</protein>
<proteinExistence type="predicted"/>
<reference evidence="3" key="1">
    <citation type="journal article" date="2021" name="Sci. Rep.">
        <title>Diploid genomic architecture of Nitzschia inconspicua, an elite biomass production diatom.</title>
        <authorList>
            <person name="Oliver A."/>
            <person name="Podell S."/>
            <person name="Pinowska A."/>
            <person name="Traller J.C."/>
            <person name="Smith S.R."/>
            <person name="McClure R."/>
            <person name="Beliaev A."/>
            <person name="Bohutskyi P."/>
            <person name="Hill E.A."/>
            <person name="Rabines A."/>
            <person name="Zheng H."/>
            <person name="Allen L.Z."/>
            <person name="Kuo A."/>
            <person name="Grigoriev I.V."/>
            <person name="Allen A.E."/>
            <person name="Hazlebeck D."/>
            <person name="Allen E.E."/>
        </authorList>
    </citation>
    <scope>NUCLEOTIDE SEQUENCE</scope>
    <source>
        <strain evidence="3">Hildebrandi</strain>
    </source>
</reference>
<organism evidence="3 4">
    <name type="scientific">Nitzschia inconspicua</name>
    <dbReference type="NCBI Taxonomy" id="303405"/>
    <lineage>
        <taxon>Eukaryota</taxon>
        <taxon>Sar</taxon>
        <taxon>Stramenopiles</taxon>
        <taxon>Ochrophyta</taxon>
        <taxon>Bacillariophyta</taxon>
        <taxon>Bacillariophyceae</taxon>
        <taxon>Bacillariophycidae</taxon>
        <taxon>Bacillariales</taxon>
        <taxon>Bacillariaceae</taxon>
        <taxon>Nitzschia</taxon>
    </lineage>
</organism>
<dbReference type="OrthoDB" id="47584at2759"/>
<evidence type="ECO:0000256" key="1">
    <source>
        <dbReference type="SAM" id="MobiDB-lite"/>
    </source>
</evidence>
<gene>
    <name evidence="3" type="ORF">IV203_019344</name>
</gene>
<keyword evidence="4" id="KW-1185">Reference proteome</keyword>
<dbReference type="InterPro" id="IPR049227">
    <property type="entry name" value="DUF6824"/>
</dbReference>
<evidence type="ECO:0000313" key="3">
    <source>
        <dbReference type="EMBL" id="KAG7370774.1"/>
    </source>
</evidence>
<name>A0A9K3LYB4_9STRA</name>
<evidence type="ECO:0000259" key="2">
    <source>
        <dbReference type="Pfam" id="PF20710"/>
    </source>
</evidence>
<reference evidence="3" key="2">
    <citation type="submission" date="2021-04" db="EMBL/GenBank/DDBJ databases">
        <authorList>
            <person name="Podell S."/>
        </authorList>
    </citation>
    <scope>NUCLEOTIDE SEQUENCE</scope>
    <source>
        <strain evidence="3">Hildebrandi</strain>
    </source>
</reference>
<feature type="region of interest" description="Disordered" evidence="1">
    <location>
        <begin position="1"/>
        <end position="115"/>
    </location>
</feature>